<dbReference type="Proteomes" id="UP001215827">
    <property type="component" value="Chromosome"/>
</dbReference>
<feature type="transmembrane region" description="Helical" evidence="1">
    <location>
        <begin position="7"/>
        <end position="23"/>
    </location>
</feature>
<protein>
    <submittedName>
        <fullName evidence="2">Uncharacterized protein</fullName>
    </submittedName>
</protein>
<gene>
    <name evidence="2" type="ORF">P7228_01260</name>
</gene>
<organism evidence="2 3">
    <name type="scientific">Altererythrobacter arenosus</name>
    <dbReference type="NCBI Taxonomy" id="3032592"/>
    <lineage>
        <taxon>Bacteria</taxon>
        <taxon>Pseudomonadati</taxon>
        <taxon>Pseudomonadota</taxon>
        <taxon>Alphaproteobacteria</taxon>
        <taxon>Sphingomonadales</taxon>
        <taxon>Erythrobacteraceae</taxon>
        <taxon>Altererythrobacter</taxon>
    </lineage>
</organism>
<keyword evidence="1" id="KW-0812">Transmembrane</keyword>
<keyword evidence="1" id="KW-1133">Transmembrane helix</keyword>
<keyword evidence="1" id="KW-0472">Membrane</keyword>
<evidence type="ECO:0000313" key="2">
    <source>
        <dbReference type="EMBL" id="WFL77725.1"/>
    </source>
</evidence>
<keyword evidence="3" id="KW-1185">Reference proteome</keyword>
<feature type="transmembrane region" description="Helical" evidence="1">
    <location>
        <begin position="109"/>
        <end position="127"/>
    </location>
</feature>
<sequence>MLLRIPIYLNALVFLVLIPYLEISPTHVFNPDWPAHAKLHEVWQLVTNGLLSILTVLLVRNARHALVSGATALAINVGFLAALAGAGSYGGSMAHSDGSELLVAGINPASAILACLSLAILAGMFAARKTDLAAE</sequence>
<dbReference type="EMBL" id="CP121106">
    <property type="protein sequence ID" value="WFL77725.1"/>
    <property type="molecule type" value="Genomic_DNA"/>
</dbReference>
<dbReference type="RefSeq" id="WP_278016417.1">
    <property type="nucleotide sequence ID" value="NZ_CP121106.1"/>
</dbReference>
<evidence type="ECO:0000256" key="1">
    <source>
        <dbReference type="SAM" id="Phobius"/>
    </source>
</evidence>
<name>A0ABY8FU03_9SPHN</name>
<reference evidence="2 3" key="1">
    <citation type="submission" date="2023-03" db="EMBL/GenBank/DDBJ databases">
        <title>Altererythrobacter sp. CAU 1644 isolated from sand.</title>
        <authorList>
            <person name="Kim W."/>
        </authorList>
    </citation>
    <scope>NUCLEOTIDE SEQUENCE [LARGE SCALE GENOMIC DNA]</scope>
    <source>
        <strain evidence="2 3">CAU 1644</strain>
    </source>
</reference>
<feature type="transmembrane region" description="Helical" evidence="1">
    <location>
        <begin position="43"/>
        <end position="59"/>
    </location>
</feature>
<accession>A0ABY8FU03</accession>
<proteinExistence type="predicted"/>
<evidence type="ECO:0000313" key="3">
    <source>
        <dbReference type="Proteomes" id="UP001215827"/>
    </source>
</evidence>
<feature type="transmembrane region" description="Helical" evidence="1">
    <location>
        <begin position="66"/>
        <end position="89"/>
    </location>
</feature>